<dbReference type="EMBL" id="MCOG01000136">
    <property type="protein sequence ID" value="ORY38474.1"/>
    <property type="molecule type" value="Genomic_DNA"/>
</dbReference>
<evidence type="ECO:0000313" key="2">
    <source>
        <dbReference type="Proteomes" id="UP000193920"/>
    </source>
</evidence>
<protein>
    <submittedName>
        <fullName evidence="1">Uncharacterized protein</fullName>
    </submittedName>
</protein>
<accession>A0A1Y2BUX5</accession>
<proteinExistence type="predicted"/>
<name>A0A1Y2BUX5_9FUNG</name>
<evidence type="ECO:0000313" key="1">
    <source>
        <dbReference type="EMBL" id="ORY38474.1"/>
    </source>
</evidence>
<dbReference type="AlphaFoldDB" id="A0A1Y2BUX5"/>
<gene>
    <name evidence="1" type="ORF">LY90DRAFT_510874</name>
</gene>
<reference evidence="1 2" key="1">
    <citation type="submission" date="2016-08" db="EMBL/GenBank/DDBJ databases">
        <title>A Parts List for Fungal Cellulosomes Revealed by Comparative Genomics.</title>
        <authorList>
            <consortium name="DOE Joint Genome Institute"/>
            <person name="Haitjema C.H."/>
            <person name="Gilmore S.P."/>
            <person name="Henske J.K."/>
            <person name="Solomon K.V."/>
            <person name="De Groot R."/>
            <person name="Kuo A."/>
            <person name="Mondo S.J."/>
            <person name="Salamov A.A."/>
            <person name="Labutti K."/>
            <person name="Zhao Z."/>
            <person name="Chiniquy J."/>
            <person name="Barry K."/>
            <person name="Brewer H.M."/>
            <person name="Purvine S.O."/>
            <person name="Wright A.T."/>
            <person name="Boxma B."/>
            <person name="Van Alen T."/>
            <person name="Hackstein J.H."/>
            <person name="Baker S.E."/>
            <person name="Grigoriev I.V."/>
            <person name="O'Malley M.A."/>
        </authorList>
    </citation>
    <scope>NUCLEOTIDE SEQUENCE [LARGE SCALE GENOMIC DNA]</scope>
    <source>
        <strain evidence="1 2">G1</strain>
    </source>
</reference>
<dbReference type="Proteomes" id="UP000193920">
    <property type="component" value="Unassembled WGS sequence"/>
</dbReference>
<organism evidence="1 2">
    <name type="scientific">Neocallimastix californiae</name>
    <dbReference type="NCBI Taxonomy" id="1754190"/>
    <lineage>
        <taxon>Eukaryota</taxon>
        <taxon>Fungi</taxon>
        <taxon>Fungi incertae sedis</taxon>
        <taxon>Chytridiomycota</taxon>
        <taxon>Chytridiomycota incertae sedis</taxon>
        <taxon>Neocallimastigomycetes</taxon>
        <taxon>Neocallimastigales</taxon>
        <taxon>Neocallimastigaceae</taxon>
        <taxon>Neocallimastix</taxon>
    </lineage>
</organism>
<keyword evidence="2" id="KW-1185">Reference proteome</keyword>
<comment type="caution">
    <text evidence="1">The sequence shown here is derived from an EMBL/GenBank/DDBJ whole genome shotgun (WGS) entry which is preliminary data.</text>
</comment>
<sequence length="187" mass="21239">MKWLFLSDIEEKVRDSDVYGKIGFPENFSQQLNSVFNTGEIIKPQLDFTINHKKNPVTPIIVNKAVSTIKDNINQSIVNRIILKALETIEDKDLLNKYTESLDKFIGELEKRAMDSMKGLSVVMDNSITSLETEGSNIMHSINLDPQRENAEIISNKIDEVDAFLSDEKTKSSENSKFGTCINNLYF</sequence>